<keyword evidence="3" id="KW-1185">Reference proteome</keyword>
<feature type="compositionally biased region" description="Polar residues" evidence="1">
    <location>
        <begin position="7"/>
        <end position="18"/>
    </location>
</feature>
<evidence type="ECO:0000313" key="2">
    <source>
        <dbReference type="EMBL" id="KAJ5283276.1"/>
    </source>
</evidence>
<gene>
    <name evidence="2" type="ORF">N7505_001256</name>
</gene>
<feature type="region of interest" description="Disordered" evidence="1">
    <location>
        <begin position="1"/>
        <end position="86"/>
    </location>
</feature>
<evidence type="ECO:0000256" key="1">
    <source>
        <dbReference type="SAM" id="MobiDB-lite"/>
    </source>
</evidence>
<name>A0ABQ8WYW0_PENCH</name>
<proteinExistence type="predicted"/>
<protein>
    <submittedName>
        <fullName evidence="2">Uncharacterized protein</fullName>
    </submittedName>
</protein>
<accession>A0ABQ8WYW0</accession>
<dbReference type="EMBL" id="JAPVEB010000001">
    <property type="protein sequence ID" value="KAJ5283276.1"/>
    <property type="molecule type" value="Genomic_DNA"/>
</dbReference>
<reference evidence="2 3" key="1">
    <citation type="journal article" date="2023" name="IMA Fungus">
        <title>Comparative genomic study of the Penicillium genus elucidates a diverse pangenome and 15 lateral gene transfer events.</title>
        <authorList>
            <person name="Petersen C."/>
            <person name="Sorensen T."/>
            <person name="Nielsen M.R."/>
            <person name="Sondergaard T.E."/>
            <person name="Sorensen J.L."/>
            <person name="Fitzpatrick D.A."/>
            <person name="Frisvad J.C."/>
            <person name="Nielsen K.L."/>
        </authorList>
    </citation>
    <scope>NUCLEOTIDE SEQUENCE [LARGE SCALE GENOMIC DNA]</scope>
    <source>
        <strain evidence="2 3">IBT 3361</strain>
    </source>
</reference>
<sequence length="86" mass="9686">MGLAKQHGTQNRQYNEEIQSPIKPSLNDTDEQITQDYKEAIDRSNILSGDAGRHAEPQSSYASKEDQDADDIPWRPDPSGNPNRTF</sequence>
<comment type="caution">
    <text evidence="2">The sequence shown here is derived from an EMBL/GenBank/DDBJ whole genome shotgun (WGS) entry which is preliminary data.</text>
</comment>
<evidence type="ECO:0000313" key="3">
    <source>
        <dbReference type="Proteomes" id="UP001220256"/>
    </source>
</evidence>
<organism evidence="2 3">
    <name type="scientific">Penicillium chrysogenum</name>
    <name type="common">Penicillium notatum</name>
    <dbReference type="NCBI Taxonomy" id="5076"/>
    <lineage>
        <taxon>Eukaryota</taxon>
        <taxon>Fungi</taxon>
        <taxon>Dikarya</taxon>
        <taxon>Ascomycota</taxon>
        <taxon>Pezizomycotina</taxon>
        <taxon>Eurotiomycetes</taxon>
        <taxon>Eurotiomycetidae</taxon>
        <taxon>Eurotiales</taxon>
        <taxon>Aspergillaceae</taxon>
        <taxon>Penicillium</taxon>
        <taxon>Penicillium chrysogenum species complex</taxon>
    </lineage>
</organism>
<dbReference type="Proteomes" id="UP001220256">
    <property type="component" value="Unassembled WGS sequence"/>
</dbReference>